<accession>A0AAU7CPW5</accession>
<dbReference type="RefSeq" id="WP_406700216.1">
    <property type="nucleotide sequence ID" value="NZ_CP155447.1"/>
</dbReference>
<dbReference type="AlphaFoldDB" id="A0AAU7CPW5"/>
<reference evidence="1" key="1">
    <citation type="submission" date="2024-05" db="EMBL/GenBank/DDBJ databases">
        <title>Planctomycetes of the genus Singulisphaera possess chitinolytic capabilities.</title>
        <authorList>
            <person name="Ivanova A."/>
        </authorList>
    </citation>
    <scope>NUCLEOTIDE SEQUENCE</scope>
    <source>
        <strain evidence="1">Ch08T</strain>
    </source>
</reference>
<dbReference type="EMBL" id="CP155447">
    <property type="protein sequence ID" value="XBH07379.1"/>
    <property type="molecule type" value="Genomic_DNA"/>
</dbReference>
<protein>
    <submittedName>
        <fullName evidence="1">Uncharacterized protein</fullName>
    </submittedName>
</protein>
<sequence length="342" mass="38356">MAAVFCRNAKDRSAATWKTQLEPFSGLEFAVSNAAKGIGSAVTQLAKGRAIDSSAPALTHGLDVFHTTMEAKRVLARHWRGAEAAWELAEAAAAKVAAAKQQGIDARAAAAAARASWARAIERFDQVQRLESAWDRVHAALDLFTPDGRLNNRAGAASEIAEGVKDLTGPDWSKVRNFLNDPRSLAFLDRMQDRLKTAEPEPQWREALAWRWWLWHRRQKASDSATELVRAVGRHGTLSEPSRAGYARIAVVLEETFRASSAVECMTSVLRMHQSRHRRMTQPMLDLKRLYWNTHPFRSGPRKDVCPYQRLGLRLPSYDFWELLKSDPKELTQKLSTTGNTE</sequence>
<proteinExistence type="predicted"/>
<evidence type="ECO:0000313" key="1">
    <source>
        <dbReference type="EMBL" id="XBH07379.1"/>
    </source>
</evidence>
<name>A0AAU7CPW5_9BACT</name>
<organism evidence="1">
    <name type="scientific">Singulisphaera sp. Ch08</name>
    <dbReference type="NCBI Taxonomy" id="3120278"/>
    <lineage>
        <taxon>Bacteria</taxon>
        <taxon>Pseudomonadati</taxon>
        <taxon>Planctomycetota</taxon>
        <taxon>Planctomycetia</taxon>
        <taxon>Isosphaerales</taxon>
        <taxon>Isosphaeraceae</taxon>
        <taxon>Singulisphaera</taxon>
    </lineage>
</organism>
<gene>
    <name evidence="1" type="ORF">V5E97_15440</name>
</gene>